<feature type="coiled-coil region" evidence="1">
    <location>
        <begin position="559"/>
        <end position="607"/>
    </location>
</feature>
<gene>
    <name evidence="3" type="ORF">GCM10009823_08410</name>
</gene>
<protein>
    <recommendedName>
        <fullName evidence="5">DUF222 domain-containing protein</fullName>
    </recommendedName>
</protein>
<proteinExistence type="predicted"/>
<evidence type="ECO:0000256" key="2">
    <source>
        <dbReference type="SAM" id="MobiDB-lite"/>
    </source>
</evidence>
<keyword evidence="4" id="KW-1185">Reference proteome</keyword>
<feature type="compositionally biased region" description="Low complexity" evidence="2">
    <location>
        <begin position="811"/>
        <end position="822"/>
    </location>
</feature>
<accession>A0ABN2WFP2</accession>
<name>A0ABN2WFP2_9MICO</name>
<feature type="region of interest" description="Disordered" evidence="2">
    <location>
        <begin position="656"/>
        <end position="682"/>
    </location>
</feature>
<evidence type="ECO:0000313" key="3">
    <source>
        <dbReference type="EMBL" id="GAA2091344.1"/>
    </source>
</evidence>
<sequence length="857" mass="92727">MDPEEALHALQEQSRAYGQLRAQEYASTARFWLGRILAHEDSGECAPAGESGLAALFRPEDQDGAAPVVAGQRERTLQAFLATLLPFAELTAVAGALSSTVPLVRKQAAQALVVLLGMPALLGAVAQGRRPVDRLELILPKVRRLSLAQLHVVDEAIAGLDERLSLGRHLAVVTQVVAGLELAEANSAQARRTRHVRLEKLEGAEGCLSFYGPYLELAAFHARGQAVARAVLRNQMGALTLAPARPSDAAGGQAGGNGGCGGSAAPVDPRNTDQLVFDLLTGALPQTTTVLEDTTSGGVPGRRKRVAVTCPSAGSWLRKQAGVNVTVPVTTLLRVDDRPGLVAGSTPLPADVAREVAGHATVWNRILTDPATGVVLDEAARMYLPDRGTRSVVNTKWQLCTAPGCSVPAQACEFEHGVPFDHADPSSGGPTHPVNGHPMCRKHHGLKTRGVLRMRRVSGDEIVWELPLGVQASTVAAPVDAGPAVPGDAGAAPAGEDPSALAAGEYELWRDAVVSGEDSARIAVDATEQLVREHVREEERRWQTRAAVAAAEARRRAEMSAQERDLAAREEALREARRVLRAAQARAAAEEERLERLRRECEDERSVWEFCRQRHREREARIRRIEDAWWQSLRTHVFTHPAPDRAFSAPVVKGAADGGGAVAPSPEEDQPLSEAEERQMAGTLAAHRDDPGFAEFLLRHEALGQEDYWEHVGEETVQEAESREGEEALARDEARRRAEREDWRRRQAAAQEAWEREYQREARRWGRRRARAEHADLLREACPAECCVEARTAVEGVFSAGAEGADGAEGAGADTAEGSTVPLSAEEAQAELQRERWSRWRGVPAGANFADDTPPPF</sequence>
<dbReference type="EMBL" id="BAAAPZ010000002">
    <property type="protein sequence ID" value="GAA2091344.1"/>
    <property type="molecule type" value="Genomic_DNA"/>
</dbReference>
<dbReference type="Proteomes" id="UP001500984">
    <property type="component" value="Unassembled WGS sequence"/>
</dbReference>
<organism evidence="3 4">
    <name type="scientific">Brevibacterium salitolerans</name>
    <dbReference type="NCBI Taxonomy" id="1403566"/>
    <lineage>
        <taxon>Bacteria</taxon>
        <taxon>Bacillati</taxon>
        <taxon>Actinomycetota</taxon>
        <taxon>Actinomycetes</taxon>
        <taxon>Micrococcales</taxon>
        <taxon>Brevibacteriaceae</taxon>
        <taxon>Brevibacterium</taxon>
    </lineage>
</organism>
<evidence type="ECO:0000313" key="4">
    <source>
        <dbReference type="Proteomes" id="UP001500984"/>
    </source>
</evidence>
<keyword evidence="1" id="KW-0175">Coiled coil</keyword>
<feature type="region of interest" description="Disordered" evidence="2">
    <location>
        <begin position="803"/>
        <end position="822"/>
    </location>
</feature>
<evidence type="ECO:0008006" key="5">
    <source>
        <dbReference type="Google" id="ProtNLM"/>
    </source>
</evidence>
<feature type="region of interest" description="Disordered" evidence="2">
    <location>
        <begin position="716"/>
        <end position="742"/>
    </location>
</feature>
<evidence type="ECO:0000256" key="1">
    <source>
        <dbReference type="SAM" id="Coils"/>
    </source>
</evidence>
<comment type="caution">
    <text evidence="3">The sequence shown here is derived from an EMBL/GenBank/DDBJ whole genome shotgun (WGS) entry which is preliminary data.</text>
</comment>
<reference evidence="3 4" key="1">
    <citation type="journal article" date="2019" name="Int. J. Syst. Evol. Microbiol.">
        <title>The Global Catalogue of Microorganisms (GCM) 10K type strain sequencing project: providing services to taxonomists for standard genome sequencing and annotation.</title>
        <authorList>
            <consortium name="The Broad Institute Genomics Platform"/>
            <consortium name="The Broad Institute Genome Sequencing Center for Infectious Disease"/>
            <person name="Wu L."/>
            <person name="Ma J."/>
        </authorList>
    </citation>
    <scope>NUCLEOTIDE SEQUENCE [LARGE SCALE GENOMIC DNA]</scope>
    <source>
        <strain evidence="3 4">JCM 15900</strain>
    </source>
</reference>